<keyword evidence="2" id="KW-1185">Reference proteome</keyword>
<feature type="non-terminal residue" evidence="1">
    <location>
        <position position="1"/>
    </location>
</feature>
<dbReference type="EMBL" id="CAMGYJ010000005">
    <property type="protein sequence ID" value="CAI0412029.1"/>
    <property type="molecule type" value="Genomic_DNA"/>
</dbReference>
<proteinExistence type="predicted"/>
<protein>
    <submittedName>
        <fullName evidence="1">Uncharacterized protein</fullName>
    </submittedName>
</protein>
<sequence length="138" mass="15668">KSNKHCPSLLLHQNTLPSGFRRERERESRLGGRLFGYLYPRLPFPNLNKKYTPSFLPLSNLNHPNPTLLPPSILVWEDKISSFLLYFLLFDAMGLGLGLQLQQLASVCGWSIIKIHKIGVDDQMKGLFGACFCCWSSC</sequence>
<name>A0AAV0JQ11_9ROSI</name>
<dbReference type="Proteomes" id="UP001154282">
    <property type="component" value="Unassembled WGS sequence"/>
</dbReference>
<reference evidence="1" key="1">
    <citation type="submission" date="2022-08" db="EMBL/GenBank/DDBJ databases">
        <authorList>
            <person name="Gutierrez-Valencia J."/>
        </authorList>
    </citation>
    <scope>NUCLEOTIDE SEQUENCE</scope>
</reference>
<comment type="caution">
    <text evidence="1">The sequence shown here is derived from an EMBL/GenBank/DDBJ whole genome shotgun (WGS) entry which is preliminary data.</text>
</comment>
<accession>A0AAV0JQ11</accession>
<gene>
    <name evidence="1" type="ORF">LITE_LOCUS15373</name>
</gene>
<evidence type="ECO:0000313" key="1">
    <source>
        <dbReference type="EMBL" id="CAI0412029.1"/>
    </source>
</evidence>
<evidence type="ECO:0000313" key="2">
    <source>
        <dbReference type="Proteomes" id="UP001154282"/>
    </source>
</evidence>
<organism evidence="1 2">
    <name type="scientific">Linum tenue</name>
    <dbReference type="NCBI Taxonomy" id="586396"/>
    <lineage>
        <taxon>Eukaryota</taxon>
        <taxon>Viridiplantae</taxon>
        <taxon>Streptophyta</taxon>
        <taxon>Embryophyta</taxon>
        <taxon>Tracheophyta</taxon>
        <taxon>Spermatophyta</taxon>
        <taxon>Magnoliopsida</taxon>
        <taxon>eudicotyledons</taxon>
        <taxon>Gunneridae</taxon>
        <taxon>Pentapetalae</taxon>
        <taxon>rosids</taxon>
        <taxon>fabids</taxon>
        <taxon>Malpighiales</taxon>
        <taxon>Linaceae</taxon>
        <taxon>Linum</taxon>
    </lineage>
</organism>
<dbReference type="AlphaFoldDB" id="A0AAV0JQ11"/>